<protein>
    <recommendedName>
        <fullName evidence="2">AAA+ ATPase domain-containing protein</fullName>
    </recommendedName>
</protein>
<feature type="compositionally biased region" description="Polar residues" evidence="1">
    <location>
        <begin position="1095"/>
        <end position="1105"/>
    </location>
</feature>
<dbReference type="SUPFAM" id="SSF52540">
    <property type="entry name" value="P-loop containing nucleoside triphosphate hydrolases"/>
    <property type="match status" value="1"/>
</dbReference>
<feature type="region of interest" description="Disordered" evidence="1">
    <location>
        <begin position="1"/>
        <end position="72"/>
    </location>
</feature>
<dbReference type="GO" id="GO:0016887">
    <property type="term" value="F:ATP hydrolysis activity"/>
    <property type="evidence" value="ECO:0007669"/>
    <property type="project" value="InterPro"/>
</dbReference>
<dbReference type="InterPro" id="IPR054289">
    <property type="entry name" value="DUF7025"/>
</dbReference>
<dbReference type="PANTHER" id="PTHR46411:SF3">
    <property type="entry name" value="AAA+ ATPASE DOMAIN-CONTAINING PROTEIN"/>
    <property type="match status" value="1"/>
</dbReference>
<evidence type="ECO:0000259" key="2">
    <source>
        <dbReference type="SMART" id="SM00382"/>
    </source>
</evidence>
<dbReference type="AlphaFoldDB" id="A0A8K0ZCK7"/>
<feature type="compositionally biased region" description="Acidic residues" evidence="1">
    <location>
        <begin position="1164"/>
        <end position="1173"/>
    </location>
</feature>
<dbReference type="InterPro" id="IPR003959">
    <property type="entry name" value="ATPase_AAA_core"/>
</dbReference>
<feature type="compositionally biased region" description="Polar residues" evidence="1">
    <location>
        <begin position="1070"/>
        <end position="1081"/>
    </location>
</feature>
<dbReference type="CDD" id="cd19481">
    <property type="entry name" value="RecA-like_protease"/>
    <property type="match status" value="1"/>
</dbReference>
<proteinExistence type="predicted"/>
<name>A0A8K0ZCK7_9PEZI</name>
<feature type="domain" description="AAA+ ATPase" evidence="2">
    <location>
        <begin position="661"/>
        <end position="788"/>
    </location>
</feature>
<accession>A0A8K0ZCK7</accession>
<dbReference type="GO" id="GO:0005524">
    <property type="term" value="F:ATP binding"/>
    <property type="evidence" value="ECO:0007669"/>
    <property type="project" value="InterPro"/>
</dbReference>
<feature type="compositionally biased region" description="Low complexity" evidence="1">
    <location>
        <begin position="1013"/>
        <end position="1027"/>
    </location>
</feature>
<dbReference type="InterPro" id="IPR027417">
    <property type="entry name" value="P-loop_NTPase"/>
</dbReference>
<feature type="compositionally biased region" description="Basic and acidic residues" evidence="1">
    <location>
        <begin position="1174"/>
        <end position="1203"/>
    </location>
</feature>
<dbReference type="InterPro" id="IPR056599">
    <property type="entry name" value="AAA_lid_fung"/>
</dbReference>
<dbReference type="PANTHER" id="PTHR46411">
    <property type="entry name" value="FAMILY ATPASE, PUTATIVE-RELATED"/>
    <property type="match status" value="1"/>
</dbReference>
<reference evidence="3" key="1">
    <citation type="submission" date="2020-08" db="EMBL/GenBank/DDBJ databases">
        <authorList>
            <person name="Zhao P."/>
            <person name="Xia X."/>
        </authorList>
    </citation>
    <scope>NUCLEOTIDE SEQUENCE</scope>
    <source>
        <strain evidence="3">SD-596</strain>
    </source>
</reference>
<feature type="compositionally biased region" description="Low complexity" evidence="1">
    <location>
        <begin position="1052"/>
        <end position="1068"/>
    </location>
</feature>
<dbReference type="EMBL" id="MT901696">
    <property type="protein sequence ID" value="QPI71221.1"/>
    <property type="molecule type" value="Genomic_DNA"/>
</dbReference>
<feature type="region of interest" description="Disordered" evidence="1">
    <location>
        <begin position="952"/>
        <end position="1203"/>
    </location>
</feature>
<feature type="compositionally biased region" description="Acidic residues" evidence="1">
    <location>
        <begin position="231"/>
        <end position="252"/>
    </location>
</feature>
<dbReference type="Pfam" id="PF22942">
    <property type="entry name" value="DUF7025"/>
    <property type="match status" value="1"/>
</dbReference>
<feature type="compositionally biased region" description="Polar residues" evidence="1">
    <location>
        <begin position="973"/>
        <end position="983"/>
    </location>
</feature>
<dbReference type="Pfam" id="PF00004">
    <property type="entry name" value="AAA"/>
    <property type="match status" value="1"/>
</dbReference>
<feature type="region of interest" description="Disordered" evidence="1">
    <location>
        <begin position="208"/>
        <end position="262"/>
    </location>
</feature>
<dbReference type="Gene3D" id="3.40.50.300">
    <property type="entry name" value="P-loop containing nucleotide triphosphate hydrolases"/>
    <property type="match status" value="1"/>
</dbReference>
<evidence type="ECO:0000313" key="3">
    <source>
        <dbReference type="EMBL" id="QPI71221.1"/>
    </source>
</evidence>
<feature type="compositionally biased region" description="Basic and acidic residues" evidence="1">
    <location>
        <begin position="1152"/>
        <end position="1163"/>
    </location>
</feature>
<evidence type="ECO:0000256" key="1">
    <source>
        <dbReference type="SAM" id="MobiDB-lite"/>
    </source>
</evidence>
<organism evidence="3">
    <name type="scientific">Ovatospora brasiliensis</name>
    <dbReference type="NCBI Taxonomy" id="1934393"/>
    <lineage>
        <taxon>Eukaryota</taxon>
        <taxon>Fungi</taxon>
        <taxon>Dikarya</taxon>
        <taxon>Ascomycota</taxon>
        <taxon>Pezizomycotina</taxon>
        <taxon>Sordariomycetes</taxon>
        <taxon>Sordariomycetidae</taxon>
        <taxon>Sordariales</taxon>
        <taxon>Chaetomiaceae</taxon>
        <taxon>Ovatospora</taxon>
    </lineage>
</organism>
<dbReference type="SMART" id="SM00382">
    <property type="entry name" value="AAA"/>
    <property type="match status" value="1"/>
</dbReference>
<sequence length="1203" mass="137721">MGDDPVASVEALSINDDVPPEDTTADDPANFPGDAIDSLHDNELATIGEDEDAGDQESGKAEEEEETWETRRQKTPLEVTVTWHNFEHFKNRYSPTDGMAIIEVLRGHHQIANEVTREAMQRLRVRARREPGPTASPADPEDCWIQRIRIQSPQLICLLSRLTGHRDGWGTDRPRVFYQPFRMFYYYLPQMRECLKILEEKWASHQPLSAEELPSQPKPRTKRATSRVPEGEAEESSFSDSSDSDSDDDLPEETGPMAPSVAIAGNLVDSPVTLSHVRKYVEFVEEHIVPKWEHAAGTTKRKVRFNELWMSFKPGELLYMPPATDSDENSAIGKQHSTKKQMYQNAWRIFSIVLSSVKDDSPDDTTKTSKRCLDLHSYYLDYDGTSYVPVRHMFCIKDYEDEKDITSFEVYPMRFVKDSEKIVKDLSREGDWFRQAIEIRHLYYDGWTLPYGPTADNSSSSSKDTPKPPPVQIEHVDGDVIIDFVEGFKSEPALGPGPSSWSQGLRDFNDSDWPMGDDDMAIRHWERGSNGLLKMVGEIREKSQRGEWFCEKMRNDHLNSKPLLKAHKEGNIVTQVDEEDLVLLPRRVVAYTFRERKFVMLDIRSLKKLPTSQSVFQDLKIDEQHKRMVKSLVKSHLKKQAAQKMRPTVNLDQDLFRGKGSGLFILLHGVPGVGKTATAEAVAQASKKPLFPITCGDLGFSPKDVETALKEIFRLAHHWGCVLLLDEADIFLSRRELGDLKRNALVSVFLRVLEYYSGILFLTTNRVGTLDEAFKSRIHVSLYYPPLSLKQTLAVFEVNIRKLRDIEAEHESVTADGESEGHPKPKLFIDEESILDYAEWHYRVHKKSPEQRWNGRQIRNAFQIAYSLAHFDMHKTSLDQWDEDDAQDNHPNTEAEKGLPPTELWLDYLQFEMVADAIEKFEEYLYRATGTTDKDKAATKHTRADDFDPYRWERKHNYREQQPPRAFHRPTYVPSNRGSQQPRQRAEYQPPPRRGDQQAPARRADNRDPPPSRASQQQQSTPASAQRRLLEVPSNTATPSRAGGSGSGSGRTGSPQSPSRASPSQGRSNPRYTPNSSTPRTVVNKPTPPSRRNDSGYSGWSTSPRTPGGRPELLENNDEEDEEGGRFSLDEEAVEGDERYHEDEEEFEEDEGGRYYRAERGEMLEEDEEEDEEAGRGYFERRGVERERVERERVREGRAARYR</sequence>
<dbReference type="Pfam" id="PF23232">
    <property type="entry name" value="AAA_lid_13"/>
    <property type="match status" value="1"/>
</dbReference>
<dbReference type="InterPro" id="IPR003593">
    <property type="entry name" value="AAA+_ATPase"/>
</dbReference>